<dbReference type="PANTHER" id="PTHR47962">
    <property type="entry name" value="ATP-DEPENDENT HELICASE LHR-RELATED-RELATED"/>
    <property type="match status" value="1"/>
</dbReference>
<dbReference type="Pfam" id="PF19306">
    <property type="entry name" value="WHD_Lhr"/>
    <property type="match status" value="1"/>
</dbReference>
<name>A0A1V1PH54_9BACT</name>
<feature type="domain" description="Helicase C-terminal" evidence="4">
    <location>
        <begin position="106"/>
        <end position="250"/>
    </location>
</feature>
<dbReference type="InterPro" id="IPR027417">
    <property type="entry name" value="P-loop_NTPase"/>
</dbReference>
<gene>
    <name evidence="5" type="ORF">OMM_00342</name>
</gene>
<dbReference type="Gene3D" id="3.40.50.300">
    <property type="entry name" value="P-loop containing nucleotide triphosphate hydrolases"/>
    <property type="match status" value="2"/>
</dbReference>
<feature type="domain" description="Helicase ATP-binding" evidence="3">
    <location>
        <begin position="1"/>
        <end position="78"/>
    </location>
</feature>
<keyword evidence="1" id="KW-0547">Nucleotide-binding</keyword>
<evidence type="ECO:0000313" key="5">
    <source>
        <dbReference type="EMBL" id="ETR74231.1"/>
    </source>
</evidence>
<dbReference type="AlphaFoldDB" id="A0A1V1PH54"/>
<accession>A0A1V1PH54</accession>
<evidence type="ECO:0000259" key="3">
    <source>
        <dbReference type="PROSITE" id="PS51192"/>
    </source>
</evidence>
<dbReference type="InterPro" id="IPR001650">
    <property type="entry name" value="Helicase_C-like"/>
</dbReference>
<comment type="caution">
    <text evidence="5">The sequence shown here is derived from an EMBL/GenBank/DDBJ whole genome shotgun (WGS) entry which is preliminary data.</text>
</comment>
<dbReference type="InterPro" id="IPR045628">
    <property type="entry name" value="Lhr_WH_dom"/>
</dbReference>
<evidence type="ECO:0000256" key="1">
    <source>
        <dbReference type="ARBA" id="ARBA00022741"/>
    </source>
</evidence>
<dbReference type="InterPro" id="IPR052511">
    <property type="entry name" value="ATP-dep_Helicase"/>
</dbReference>
<dbReference type="EMBL" id="ATBP01000015">
    <property type="protein sequence ID" value="ETR74231.1"/>
    <property type="molecule type" value="Genomic_DNA"/>
</dbReference>
<dbReference type="PROSITE" id="PS51192">
    <property type="entry name" value="HELICASE_ATP_BIND_1"/>
    <property type="match status" value="1"/>
</dbReference>
<dbReference type="GO" id="GO:0016887">
    <property type="term" value="F:ATP hydrolysis activity"/>
    <property type="evidence" value="ECO:0007669"/>
    <property type="project" value="TreeGrafter"/>
</dbReference>
<dbReference type="Pfam" id="PF00270">
    <property type="entry name" value="DEAD"/>
    <property type="match status" value="1"/>
</dbReference>
<dbReference type="PROSITE" id="PS51194">
    <property type="entry name" value="HELICASE_CTER"/>
    <property type="match status" value="1"/>
</dbReference>
<sequence>MLISTRVPTAKLFKYLKYVIIDEIHALASCDRGNHLISVLERIRAYCNNDFQRIGLSATVGNPDQILDWLQGSSNNPQKLVDPPKKPDKKRIEINLSNNPGQLILQVTKAAHKIKSLLFCESRRLVENIASRLKQSGNSVYVHHSSLSREEREISENEFHKGTDACIVCTSTMELGIDVGDLDKVLQIDCPTTVSSFLQRMGRTGRRQDTVANTTFFIENETKLLQAIAIVELARNKWVENVNTNKKVWHILLHQIMAMCLERGAVTPKMIWNQIHLAHCFTDINQEKFNQFFSFLLKKDFLHDDGGMYSLGLKAEKVFGRRNFMEIYSVFSTPLEFEVIGLSGDIIGAVQWEFLEKILEENSAFYLAGNAWLVKRIEWKKKCVIVSPAAAGIVPKWNSISPNFLSYNICRKMRDILVSNEEYPYLDLKSQKLLLSLREDQQELLSSRFAPIEHDNKGFIWWTWAGGSINYTICAIFKIELKAEVQANNKFVRVNNDNSTFKDYLNIIKKMSSPQYWDDPDLLYELYTMVPNYHLSKFQPYLPERLALKLIAETIYDIEGTLMFLNKEKNDESTR</sequence>
<dbReference type="SMART" id="SM00490">
    <property type="entry name" value="HELICc"/>
    <property type="match status" value="1"/>
</dbReference>
<reference evidence="6" key="1">
    <citation type="submission" date="2012-11" db="EMBL/GenBank/DDBJ databases">
        <authorList>
            <person name="Lucero-Rivera Y.E."/>
            <person name="Tovar-Ramirez D."/>
        </authorList>
    </citation>
    <scope>NUCLEOTIDE SEQUENCE [LARGE SCALE GENOMIC DNA]</scope>
    <source>
        <strain evidence="6">Araruama</strain>
    </source>
</reference>
<protein>
    <submittedName>
        <fullName evidence="5">ATP-dependent helicase Lhr and Lhr-like helicase</fullName>
    </submittedName>
</protein>
<organism evidence="5 6">
    <name type="scientific">Candidatus Magnetoglobus multicellularis str. Araruama</name>
    <dbReference type="NCBI Taxonomy" id="890399"/>
    <lineage>
        <taxon>Bacteria</taxon>
        <taxon>Pseudomonadati</taxon>
        <taxon>Thermodesulfobacteriota</taxon>
        <taxon>Desulfobacteria</taxon>
        <taxon>Desulfobacterales</taxon>
        <taxon>Desulfobacteraceae</taxon>
        <taxon>Candidatus Magnetoglobus</taxon>
    </lineage>
</organism>
<evidence type="ECO:0000313" key="6">
    <source>
        <dbReference type="Proteomes" id="UP000189670"/>
    </source>
</evidence>
<keyword evidence="5" id="KW-0378">Hydrolase</keyword>
<dbReference type="Proteomes" id="UP000189670">
    <property type="component" value="Unassembled WGS sequence"/>
</dbReference>
<evidence type="ECO:0000256" key="2">
    <source>
        <dbReference type="ARBA" id="ARBA00022840"/>
    </source>
</evidence>
<dbReference type="GO" id="GO:0003677">
    <property type="term" value="F:DNA binding"/>
    <property type="evidence" value="ECO:0007669"/>
    <property type="project" value="TreeGrafter"/>
</dbReference>
<dbReference type="GO" id="GO:0005524">
    <property type="term" value="F:ATP binding"/>
    <property type="evidence" value="ECO:0007669"/>
    <property type="project" value="UniProtKB-KW"/>
</dbReference>
<dbReference type="GO" id="GO:0004386">
    <property type="term" value="F:helicase activity"/>
    <property type="evidence" value="ECO:0007669"/>
    <property type="project" value="UniProtKB-KW"/>
</dbReference>
<dbReference type="SUPFAM" id="SSF52540">
    <property type="entry name" value="P-loop containing nucleoside triphosphate hydrolases"/>
    <property type="match status" value="1"/>
</dbReference>
<dbReference type="Pfam" id="PF00271">
    <property type="entry name" value="Helicase_C"/>
    <property type="match status" value="1"/>
</dbReference>
<dbReference type="InterPro" id="IPR011545">
    <property type="entry name" value="DEAD/DEAH_box_helicase_dom"/>
</dbReference>
<keyword evidence="2" id="KW-0067">ATP-binding</keyword>
<proteinExistence type="predicted"/>
<dbReference type="PANTHER" id="PTHR47962:SF5">
    <property type="entry name" value="ATP-DEPENDENT HELICASE LHR-RELATED"/>
    <property type="match status" value="1"/>
</dbReference>
<evidence type="ECO:0000259" key="4">
    <source>
        <dbReference type="PROSITE" id="PS51194"/>
    </source>
</evidence>
<dbReference type="InterPro" id="IPR014001">
    <property type="entry name" value="Helicase_ATP-bd"/>
</dbReference>
<keyword evidence="5" id="KW-0347">Helicase</keyword>